<keyword evidence="2" id="KW-1185">Reference proteome</keyword>
<comment type="caution">
    <text evidence="1">The sequence shown here is derived from an EMBL/GenBank/DDBJ whole genome shotgun (WGS) entry which is preliminary data.</text>
</comment>
<proteinExistence type="predicted"/>
<evidence type="ECO:0000313" key="2">
    <source>
        <dbReference type="Proteomes" id="UP001597196"/>
    </source>
</evidence>
<protein>
    <recommendedName>
        <fullName evidence="3">GyrI-like small molecule binding domain-containing protein</fullName>
    </recommendedName>
</protein>
<dbReference type="EMBL" id="JBHTOC010000005">
    <property type="protein sequence ID" value="MFD1429440.1"/>
    <property type="molecule type" value="Genomic_DNA"/>
</dbReference>
<evidence type="ECO:0000313" key="1">
    <source>
        <dbReference type="EMBL" id="MFD1429440.1"/>
    </source>
</evidence>
<dbReference type="RefSeq" id="WP_203626930.1">
    <property type="nucleotide sequence ID" value="NZ_BOLQ01000009.1"/>
</dbReference>
<reference evidence="2" key="1">
    <citation type="journal article" date="2019" name="Int. J. Syst. Evol. Microbiol.">
        <title>The Global Catalogue of Microorganisms (GCM) 10K type strain sequencing project: providing services to taxonomists for standard genome sequencing and annotation.</title>
        <authorList>
            <consortium name="The Broad Institute Genomics Platform"/>
            <consortium name="The Broad Institute Genome Sequencing Center for Infectious Disease"/>
            <person name="Wu L."/>
            <person name="Ma J."/>
        </authorList>
    </citation>
    <scope>NUCLEOTIDE SEQUENCE [LARGE SCALE GENOMIC DNA]</scope>
    <source>
        <strain evidence="2">CCM 8980</strain>
    </source>
</reference>
<organism evidence="1 2">
    <name type="scientific">Lacticaseibacillus mingshuiensis</name>
    <dbReference type="NCBI Taxonomy" id="2799574"/>
    <lineage>
        <taxon>Bacteria</taxon>
        <taxon>Bacillati</taxon>
        <taxon>Bacillota</taxon>
        <taxon>Bacilli</taxon>
        <taxon>Lactobacillales</taxon>
        <taxon>Lactobacillaceae</taxon>
        <taxon>Lacticaseibacillus</taxon>
    </lineage>
</organism>
<gene>
    <name evidence="1" type="ORF">ACFQ4P_04140</name>
</gene>
<name>A0ABW4CIJ8_9LACO</name>
<evidence type="ECO:0008006" key="3">
    <source>
        <dbReference type="Google" id="ProtNLM"/>
    </source>
</evidence>
<sequence length="171" mass="18790">MTSLIDRPASVFAGKVYMTESMDQLGTFDQAWQDFEAAGHFAALDALTNQPNRTALLMFSPYGAFQYWIGSLLPAGTAAPAGLEAVQLPAATVGEVSEKADSVLANFPVETMFSRGLERLEKAGFPLPEHIGQTDNPYYLESYQLTEGKITAVKHLLFISMDQLKGYDEWD</sequence>
<accession>A0ABW4CIJ8</accession>
<dbReference type="Proteomes" id="UP001597196">
    <property type="component" value="Unassembled WGS sequence"/>
</dbReference>